<dbReference type="EMBL" id="JBHSAP010000007">
    <property type="protein sequence ID" value="MFC4076030.1"/>
    <property type="molecule type" value="Genomic_DNA"/>
</dbReference>
<feature type="domain" description="DUF3899" evidence="2">
    <location>
        <begin position="36"/>
        <end position="117"/>
    </location>
</feature>
<protein>
    <submittedName>
        <fullName evidence="3">DUF3899 domain-containing protein</fullName>
    </submittedName>
</protein>
<evidence type="ECO:0000256" key="1">
    <source>
        <dbReference type="SAM" id="Phobius"/>
    </source>
</evidence>
<feature type="transmembrane region" description="Helical" evidence="1">
    <location>
        <begin position="39"/>
        <end position="64"/>
    </location>
</feature>
<name>A0ABV8JE08_9BACL</name>
<proteinExistence type="predicted"/>
<feature type="transmembrane region" description="Helical" evidence="1">
    <location>
        <begin position="100"/>
        <end position="122"/>
    </location>
</feature>
<dbReference type="Proteomes" id="UP001595843">
    <property type="component" value="Unassembled WGS sequence"/>
</dbReference>
<evidence type="ECO:0000313" key="3">
    <source>
        <dbReference type="EMBL" id="MFC4076030.1"/>
    </source>
</evidence>
<keyword evidence="1" id="KW-0472">Membrane</keyword>
<gene>
    <name evidence="3" type="ORF">ACFOUO_04325</name>
</gene>
<comment type="caution">
    <text evidence="3">The sequence shown here is derived from an EMBL/GenBank/DDBJ whole genome shotgun (WGS) entry which is preliminary data.</text>
</comment>
<keyword evidence="1" id="KW-0812">Transmembrane</keyword>
<evidence type="ECO:0000313" key="4">
    <source>
        <dbReference type="Proteomes" id="UP001595843"/>
    </source>
</evidence>
<keyword evidence="1" id="KW-1133">Transmembrane helix</keyword>
<evidence type="ECO:0000259" key="2">
    <source>
        <dbReference type="Pfam" id="PF13038"/>
    </source>
</evidence>
<keyword evidence="4" id="KW-1185">Reference proteome</keyword>
<dbReference type="InterPro" id="IPR025007">
    <property type="entry name" value="DUF3899"/>
</dbReference>
<reference evidence="4" key="1">
    <citation type="journal article" date="2019" name="Int. J. Syst. Evol. Microbiol.">
        <title>The Global Catalogue of Microorganisms (GCM) 10K type strain sequencing project: providing services to taxonomists for standard genome sequencing and annotation.</title>
        <authorList>
            <consortium name="The Broad Institute Genomics Platform"/>
            <consortium name="The Broad Institute Genome Sequencing Center for Infectious Disease"/>
            <person name="Wu L."/>
            <person name="Ma J."/>
        </authorList>
    </citation>
    <scope>NUCLEOTIDE SEQUENCE [LARGE SCALE GENOMIC DNA]</scope>
    <source>
        <strain evidence="4">IBRC-M 10813</strain>
    </source>
</reference>
<dbReference type="Pfam" id="PF13038">
    <property type="entry name" value="DUF3899"/>
    <property type="match status" value="1"/>
</dbReference>
<accession>A0ABV8JE08</accession>
<organism evidence="3 4">
    <name type="scientific">Salinithrix halophila</name>
    <dbReference type="NCBI Taxonomy" id="1485204"/>
    <lineage>
        <taxon>Bacteria</taxon>
        <taxon>Bacillati</taxon>
        <taxon>Bacillota</taxon>
        <taxon>Bacilli</taxon>
        <taxon>Bacillales</taxon>
        <taxon>Thermoactinomycetaceae</taxon>
        <taxon>Salinithrix</taxon>
    </lineage>
</organism>
<sequence length="123" mass="14065">MRKSMWRKRISWISLLILASAAASYLWSGGMLEHWINAMFMIGLLLLVVAGGVYVINGGFFHVFSEGLKRLRIIKEKEYGFEDSLNGETREERKERMARWITSVAFTVGLVDTALSFLLLSFL</sequence>